<dbReference type="Gene3D" id="1.20.1070.10">
    <property type="entry name" value="Rhodopsin 7-helix transmembrane proteins"/>
    <property type="match status" value="1"/>
</dbReference>
<evidence type="ECO:0000256" key="1">
    <source>
        <dbReference type="SAM" id="Phobius"/>
    </source>
</evidence>
<feature type="transmembrane region" description="Helical" evidence="1">
    <location>
        <begin position="279"/>
        <end position="302"/>
    </location>
</feature>
<feature type="transmembrane region" description="Helical" evidence="1">
    <location>
        <begin position="105"/>
        <end position="128"/>
    </location>
</feature>
<sequence>MECLLNSECYNGHYNCTFYDSESIPREMRRNVVPGVVLLTFYVIFELISVPCIVIFAQKNNRRESCFKMLLFMGLLNMVNINSSCLVIGIYAIRGDGFCDRPLFNYILGMIGYAFYACESTMAIVLALNRCIAMANNRLAVALFDGHKLSIWFSVVVVYAFCTAFLFIPPLPNGMLVAYFWQPHIGYVEDTEGWYVHELYLYHSFVIGFGIPIIYGIFYFIIWKKSMRNVGVEQGGQQSCPVDQKRNQKIFVQVLLNSLMTMTFALLYVYMQYFSVPPWFVIAGHFSWACSQGMFPIILIVFNSQIRNSIKAVFTTFVLNRFSSNRLNSEAGNGIRNF</sequence>
<feature type="transmembrane region" description="Helical" evidence="1">
    <location>
        <begin position="254"/>
        <end position="273"/>
    </location>
</feature>
<protein>
    <submittedName>
        <fullName evidence="3">G-protein coupled receptors family 1 profile domain-containing protein</fullName>
    </submittedName>
</protein>
<accession>A0A914ICL0</accession>
<dbReference type="WBParaSite" id="Gr19_v10_g9367.t1">
    <property type="protein sequence ID" value="Gr19_v10_g9367.t1"/>
    <property type="gene ID" value="Gr19_v10_g9367"/>
</dbReference>
<keyword evidence="2" id="KW-1185">Reference proteome</keyword>
<dbReference type="SUPFAM" id="SSF81321">
    <property type="entry name" value="Family A G protein-coupled receptor-like"/>
    <property type="match status" value="1"/>
</dbReference>
<feature type="transmembrane region" description="Helical" evidence="1">
    <location>
        <begin position="36"/>
        <end position="57"/>
    </location>
</feature>
<evidence type="ECO:0000313" key="2">
    <source>
        <dbReference type="Proteomes" id="UP000887572"/>
    </source>
</evidence>
<dbReference type="Proteomes" id="UP000887572">
    <property type="component" value="Unplaced"/>
</dbReference>
<organism evidence="2 3">
    <name type="scientific">Globodera rostochiensis</name>
    <name type="common">Golden nematode worm</name>
    <name type="synonym">Heterodera rostochiensis</name>
    <dbReference type="NCBI Taxonomy" id="31243"/>
    <lineage>
        <taxon>Eukaryota</taxon>
        <taxon>Metazoa</taxon>
        <taxon>Ecdysozoa</taxon>
        <taxon>Nematoda</taxon>
        <taxon>Chromadorea</taxon>
        <taxon>Rhabditida</taxon>
        <taxon>Tylenchina</taxon>
        <taxon>Tylenchomorpha</taxon>
        <taxon>Tylenchoidea</taxon>
        <taxon>Heteroderidae</taxon>
        <taxon>Heteroderinae</taxon>
        <taxon>Globodera</taxon>
    </lineage>
</organism>
<dbReference type="PANTHER" id="PTHR23021">
    <property type="entry name" value="SERPENTINE RECEPTOR, CLASS T"/>
    <property type="match status" value="1"/>
</dbReference>
<dbReference type="PANTHER" id="PTHR23021:SF11">
    <property type="entry name" value="SERPENTINE RECEPTOR, CLASS T"/>
    <property type="match status" value="1"/>
</dbReference>
<keyword evidence="1" id="KW-0812">Transmembrane</keyword>
<proteinExistence type="predicted"/>
<keyword evidence="1" id="KW-0472">Membrane</keyword>
<feature type="transmembrane region" description="Helical" evidence="1">
    <location>
        <begin position="149"/>
        <end position="168"/>
    </location>
</feature>
<dbReference type="AlphaFoldDB" id="A0A914ICL0"/>
<dbReference type="InterPro" id="IPR019425">
    <property type="entry name" value="7TM_GPCR_serpentine_rcpt_Srt"/>
</dbReference>
<reference evidence="3" key="1">
    <citation type="submission" date="2022-11" db="UniProtKB">
        <authorList>
            <consortium name="WormBaseParasite"/>
        </authorList>
    </citation>
    <scope>IDENTIFICATION</scope>
</reference>
<evidence type="ECO:0000313" key="3">
    <source>
        <dbReference type="WBParaSite" id="Gr19_v10_g9367.t1"/>
    </source>
</evidence>
<dbReference type="Pfam" id="PF10321">
    <property type="entry name" value="7TM_GPCR_Srt"/>
    <property type="match status" value="1"/>
</dbReference>
<feature type="transmembrane region" description="Helical" evidence="1">
    <location>
        <begin position="200"/>
        <end position="222"/>
    </location>
</feature>
<feature type="transmembrane region" description="Helical" evidence="1">
    <location>
        <begin position="69"/>
        <end position="93"/>
    </location>
</feature>
<name>A0A914ICL0_GLORO</name>
<keyword evidence="1" id="KW-1133">Transmembrane helix</keyword>